<dbReference type="AlphaFoldDB" id="A0A387HCC3"/>
<dbReference type="Proteomes" id="UP000271554">
    <property type="component" value="Chromosome"/>
</dbReference>
<proteinExistence type="predicted"/>
<keyword evidence="3" id="KW-1185">Reference proteome</keyword>
<evidence type="ECO:0000313" key="3">
    <source>
        <dbReference type="Proteomes" id="UP000271554"/>
    </source>
</evidence>
<name>A0A387HCC3_9ACTN</name>
<dbReference type="EMBL" id="CP032698">
    <property type="protein sequence ID" value="AYG78610.1"/>
    <property type="molecule type" value="Genomic_DNA"/>
</dbReference>
<gene>
    <name evidence="2" type="ORF">DWB77_00718</name>
</gene>
<dbReference type="KEGG" id="shun:DWB77_00718"/>
<reference evidence="2 3" key="1">
    <citation type="submission" date="2018-10" db="EMBL/GenBank/DDBJ databases">
        <title>Relationship between Morphology and Antimicrobial Activity in Streptomyces.</title>
        <authorList>
            <person name="Kang H.J."/>
            <person name="Kim S.B."/>
        </authorList>
    </citation>
    <scope>NUCLEOTIDE SEQUENCE [LARGE SCALE GENOMIC DNA]</scope>
    <source>
        <strain evidence="2 3">BH38</strain>
    </source>
</reference>
<dbReference type="RefSeq" id="WP_120719840.1">
    <property type="nucleotide sequence ID" value="NZ_CP032698.1"/>
</dbReference>
<evidence type="ECO:0000256" key="1">
    <source>
        <dbReference type="SAM" id="MobiDB-lite"/>
    </source>
</evidence>
<feature type="region of interest" description="Disordered" evidence="1">
    <location>
        <begin position="92"/>
        <end position="114"/>
    </location>
</feature>
<evidence type="ECO:0000313" key="2">
    <source>
        <dbReference type="EMBL" id="AYG78610.1"/>
    </source>
</evidence>
<dbReference type="OrthoDB" id="4262106at2"/>
<organism evidence="2 3">
    <name type="scientific">Streptomyces hundungensis</name>
    <dbReference type="NCBI Taxonomy" id="1077946"/>
    <lineage>
        <taxon>Bacteria</taxon>
        <taxon>Bacillati</taxon>
        <taxon>Actinomycetota</taxon>
        <taxon>Actinomycetes</taxon>
        <taxon>Kitasatosporales</taxon>
        <taxon>Streptomycetaceae</taxon>
        <taxon>Streptomyces</taxon>
    </lineage>
</organism>
<accession>A0A387HCC3</accession>
<sequence length="114" mass="12036">MGRPDDTPGETPEQLKKRANDLRECARKARELAKRLGPLLDGSAKKAAQSDPAIWRGPFATRSTGTLVNRKTSVNQMASALLHDAGRWEAEATSLDEQAKAAGAKPKAGAGAGN</sequence>
<feature type="compositionally biased region" description="Low complexity" evidence="1">
    <location>
        <begin position="100"/>
        <end position="114"/>
    </location>
</feature>
<protein>
    <submittedName>
        <fullName evidence="2">Uncharacterized protein</fullName>
    </submittedName>
</protein>